<dbReference type="RefSeq" id="WP_306348278.1">
    <property type="nucleotide sequence ID" value="NZ_JASAWV010000019.1"/>
</dbReference>
<keyword evidence="3" id="KW-1185">Reference proteome</keyword>
<dbReference type="EMBL" id="JASAXT010000018">
    <property type="protein sequence ID" value="MDP8149210.1"/>
    <property type="molecule type" value="Genomic_DNA"/>
</dbReference>
<feature type="signal peptide" evidence="1">
    <location>
        <begin position="1"/>
        <end position="17"/>
    </location>
</feature>
<evidence type="ECO:0008006" key="4">
    <source>
        <dbReference type="Google" id="ProtNLM"/>
    </source>
</evidence>
<dbReference type="Proteomes" id="UP001226020">
    <property type="component" value="Unassembled WGS sequence"/>
</dbReference>
<proteinExistence type="predicted"/>
<name>A0AAW8CDW5_9PAST</name>
<evidence type="ECO:0000313" key="2">
    <source>
        <dbReference type="EMBL" id="MDP8149210.1"/>
    </source>
</evidence>
<feature type="chain" id="PRO_5043431944" description="Lipoprotein" evidence="1">
    <location>
        <begin position="18"/>
        <end position="147"/>
    </location>
</feature>
<dbReference type="AlphaFoldDB" id="A0AAW8CDW5"/>
<comment type="caution">
    <text evidence="2">The sequence shown here is derived from an EMBL/GenBank/DDBJ whole genome shotgun (WGS) entry which is preliminary data.</text>
</comment>
<evidence type="ECO:0000256" key="1">
    <source>
        <dbReference type="SAM" id="SignalP"/>
    </source>
</evidence>
<reference evidence="2 3" key="1">
    <citation type="journal article" date="2023" name="Front. Microbiol.">
        <title>Phylogeography and host specificity of Pasteurellaceae pathogenic to sea-farmed fish in the north-east Atlantic.</title>
        <authorList>
            <person name="Gulla S."/>
            <person name="Colquhoun D.J."/>
            <person name="Olsen A.B."/>
            <person name="Spilsberg B."/>
            <person name="Lagesen K."/>
            <person name="Aakesson C.P."/>
            <person name="Strom S."/>
            <person name="Manji F."/>
            <person name="Birkbeck T.H."/>
            <person name="Nilsen H.K."/>
        </authorList>
    </citation>
    <scope>NUCLEOTIDE SEQUENCE [LARGE SCALE GENOMIC DNA]</scope>
    <source>
        <strain evidence="2 3">NVIB3131</strain>
    </source>
</reference>
<organism evidence="2 3">
    <name type="scientific">Phocoenobacter atlanticus subsp. atlanticus</name>
    <dbReference type="NCBI Taxonomy" id="3061285"/>
    <lineage>
        <taxon>Bacteria</taxon>
        <taxon>Pseudomonadati</taxon>
        <taxon>Pseudomonadota</taxon>
        <taxon>Gammaproteobacteria</taxon>
        <taxon>Pasteurellales</taxon>
        <taxon>Pasteurellaceae</taxon>
        <taxon>Phocoenobacter</taxon>
        <taxon>Phocoenobacter atlanticus</taxon>
    </lineage>
</organism>
<protein>
    <recommendedName>
        <fullName evidence="4">Lipoprotein</fullName>
    </recommendedName>
</protein>
<keyword evidence="1" id="KW-0732">Signal</keyword>
<sequence>MKKIILLLVCFFITACADPVQEKLNFHKKLLAESKTEMMEIDKQYNGKIIDTLQKANYELLATNEYPTEEEIKYISIGMQHIKNTILKARTNILNYPLEASFSKAYKRLSLLRDRKITFAQAAIMAKGDQQANMNASNRAYNPAKFS</sequence>
<evidence type="ECO:0000313" key="3">
    <source>
        <dbReference type="Proteomes" id="UP001226020"/>
    </source>
</evidence>
<dbReference type="PROSITE" id="PS51257">
    <property type="entry name" value="PROKAR_LIPOPROTEIN"/>
    <property type="match status" value="1"/>
</dbReference>
<gene>
    <name evidence="2" type="ORF">QJU57_09010</name>
</gene>
<accession>A0AAW8CDW5</accession>